<name>A0ABU5CVJ9_9BACI</name>
<proteinExistence type="predicted"/>
<evidence type="ECO:0000313" key="2">
    <source>
        <dbReference type="Proteomes" id="UP001275315"/>
    </source>
</evidence>
<dbReference type="Proteomes" id="UP001275315">
    <property type="component" value="Unassembled WGS sequence"/>
</dbReference>
<dbReference type="EMBL" id="JAWDIQ010000003">
    <property type="protein sequence ID" value="MDY0409829.1"/>
    <property type="molecule type" value="Genomic_DNA"/>
</dbReference>
<accession>A0ABU5CVJ9</accession>
<evidence type="ECO:0000313" key="1">
    <source>
        <dbReference type="EMBL" id="MDY0409829.1"/>
    </source>
</evidence>
<sequence length="278" mass="32148">MFWIGILLVLISGVGNYIYFQSSKLEEPIFLEHYITKNIFDDQETVEIGFNYLIDKHEFIHVSYVEVNGVILTPTNEGRVWFGDGQEQISYKQAFNQNYLMEVLLEIPISEVPIDFSKEVWTFEEIDVTFSNHQQVHTNIGTVTIGMNEENTDVFEHRSSSDSGDRASEDVLEVKKSVRLEEIRLPYKQVENQLHMQINSKPYVASEFGAMELQKDDSLILQFSTDENLTSFIELDVALHGVTENEGDFTYMLTVIREPWLNQTSVNQLVKESKDQLK</sequence>
<reference evidence="1 2" key="1">
    <citation type="submission" date="2023-10" db="EMBL/GenBank/DDBJ databases">
        <title>Virgibacillus soli CC-YMP-6 genome.</title>
        <authorList>
            <person name="Miliotis G."/>
            <person name="Sengupta P."/>
            <person name="Hameed A."/>
            <person name="Chuvochina M."/>
            <person name="Mcdonagh F."/>
            <person name="Simpson A.C."/>
            <person name="Singh N.K."/>
            <person name="Rekha P.D."/>
            <person name="Raman K."/>
            <person name="Hugenholtz P."/>
            <person name="Venkateswaran K."/>
        </authorList>
    </citation>
    <scope>NUCLEOTIDE SEQUENCE [LARGE SCALE GENOMIC DNA]</scope>
    <source>
        <strain evidence="1 2">CC-YMP-6</strain>
    </source>
</reference>
<dbReference type="RefSeq" id="WP_320380685.1">
    <property type="nucleotide sequence ID" value="NZ_JAWDIQ010000003.1"/>
</dbReference>
<gene>
    <name evidence="1" type="ORF">RWD45_16180</name>
</gene>
<keyword evidence="2" id="KW-1185">Reference proteome</keyword>
<protein>
    <recommendedName>
        <fullName evidence="3">DUF4179 domain-containing protein</fullName>
    </recommendedName>
</protein>
<comment type="caution">
    <text evidence="1">The sequence shown here is derived from an EMBL/GenBank/DDBJ whole genome shotgun (WGS) entry which is preliminary data.</text>
</comment>
<evidence type="ECO:0008006" key="3">
    <source>
        <dbReference type="Google" id="ProtNLM"/>
    </source>
</evidence>
<organism evidence="1 2">
    <name type="scientific">Paracerasibacillus soli</name>
    <dbReference type="NCBI Taxonomy" id="480284"/>
    <lineage>
        <taxon>Bacteria</taxon>
        <taxon>Bacillati</taxon>
        <taxon>Bacillota</taxon>
        <taxon>Bacilli</taxon>
        <taxon>Bacillales</taxon>
        <taxon>Bacillaceae</taxon>
        <taxon>Paracerasibacillus</taxon>
    </lineage>
</organism>